<dbReference type="AlphaFoldDB" id="A0AB39KR16"/>
<dbReference type="InterPro" id="IPR001343">
    <property type="entry name" value="Hemolysn_Ca-bd"/>
</dbReference>
<evidence type="ECO:0000313" key="6">
    <source>
        <dbReference type="EMBL" id="XDO95997.1"/>
    </source>
</evidence>
<dbReference type="InterPro" id="IPR013858">
    <property type="entry name" value="Peptidase_M10B_C"/>
</dbReference>
<organism evidence="6">
    <name type="scientific">Caulobacter sp. 73W</name>
    <dbReference type="NCBI Taxonomy" id="3161137"/>
    <lineage>
        <taxon>Bacteria</taxon>
        <taxon>Pseudomonadati</taxon>
        <taxon>Pseudomonadota</taxon>
        <taxon>Alphaproteobacteria</taxon>
        <taxon>Caulobacterales</taxon>
        <taxon>Caulobacteraceae</taxon>
        <taxon>Caulobacter</taxon>
    </lineage>
</organism>
<feature type="domain" description="Peptidase M10 serralysin C-terminal" evidence="5">
    <location>
        <begin position="61"/>
        <end position="192"/>
    </location>
</feature>
<keyword evidence="3" id="KW-0964">Secreted</keyword>
<dbReference type="PROSITE" id="PS00330">
    <property type="entry name" value="HEMOLYSIN_CALCIUM"/>
    <property type="match status" value="2"/>
</dbReference>
<accession>A0AB39KR16</accession>
<dbReference type="InterPro" id="IPR011049">
    <property type="entry name" value="Serralysin-like_metalloprot_C"/>
</dbReference>
<evidence type="ECO:0000259" key="5">
    <source>
        <dbReference type="Pfam" id="PF08548"/>
    </source>
</evidence>
<evidence type="ECO:0000256" key="2">
    <source>
        <dbReference type="ARBA" id="ARBA00004613"/>
    </source>
</evidence>
<dbReference type="GO" id="GO:0005615">
    <property type="term" value="C:extracellular space"/>
    <property type="evidence" value="ECO:0007669"/>
    <property type="project" value="InterPro"/>
</dbReference>
<keyword evidence="4" id="KW-0677">Repeat</keyword>
<proteinExistence type="predicted"/>
<evidence type="ECO:0000256" key="1">
    <source>
        <dbReference type="ARBA" id="ARBA00001913"/>
    </source>
</evidence>
<dbReference type="Pfam" id="PF08548">
    <property type="entry name" value="Peptidase_M10_C"/>
    <property type="match status" value="1"/>
</dbReference>
<dbReference type="PRINTS" id="PR00313">
    <property type="entry name" value="CABNDNGRPT"/>
</dbReference>
<sequence length="193" mass="20430">MRIDGGAGNDNRHGTAQADVFYMRKGDDVAAGWGGNDTLNGGDGNDTLTGGDGLDVLYGDAGNDELRGGADTDQLYGGPGNDRLWGGPGGDIFWFNSVNADTDTIQDFEVGSDNLGLTHIDANWNVAGDQDFRFIGSNTFSGQPGEVRYRIIDFQDGGPLMTWVELNTTGNGLPELIIAMVGAKQLTAADFFL</sequence>
<dbReference type="SUPFAM" id="SSF51120">
    <property type="entry name" value="beta-Roll"/>
    <property type="match status" value="1"/>
</dbReference>
<dbReference type="Gene3D" id="2.150.10.10">
    <property type="entry name" value="Serralysin-like metalloprotease, C-terminal"/>
    <property type="match status" value="2"/>
</dbReference>
<comment type="cofactor">
    <cofactor evidence="1">
        <name>Ca(2+)</name>
        <dbReference type="ChEBI" id="CHEBI:29108"/>
    </cofactor>
</comment>
<dbReference type="PANTHER" id="PTHR38340:SF1">
    <property type="entry name" value="S-LAYER PROTEIN"/>
    <property type="match status" value="1"/>
</dbReference>
<evidence type="ECO:0000256" key="4">
    <source>
        <dbReference type="ARBA" id="ARBA00022737"/>
    </source>
</evidence>
<dbReference type="PANTHER" id="PTHR38340">
    <property type="entry name" value="S-LAYER PROTEIN"/>
    <property type="match status" value="1"/>
</dbReference>
<evidence type="ECO:0000256" key="3">
    <source>
        <dbReference type="ARBA" id="ARBA00022525"/>
    </source>
</evidence>
<dbReference type="GO" id="GO:0005509">
    <property type="term" value="F:calcium ion binding"/>
    <property type="evidence" value="ECO:0007669"/>
    <property type="project" value="InterPro"/>
</dbReference>
<comment type="subcellular location">
    <subcellularLocation>
        <location evidence="2">Secreted</location>
    </subcellularLocation>
</comment>
<name>A0AB39KR16_9CAUL</name>
<dbReference type="InterPro" id="IPR018511">
    <property type="entry name" value="Hemolysin-typ_Ca-bd_CS"/>
</dbReference>
<gene>
    <name evidence="6" type="ORF">ABOZ73_14520</name>
</gene>
<dbReference type="Pfam" id="PF00353">
    <property type="entry name" value="HemolysinCabind"/>
    <property type="match status" value="2"/>
</dbReference>
<dbReference type="InterPro" id="IPR050557">
    <property type="entry name" value="RTX_toxin/Mannuronan_C5-epim"/>
</dbReference>
<dbReference type="EMBL" id="CP158375">
    <property type="protein sequence ID" value="XDO95997.1"/>
    <property type="molecule type" value="Genomic_DNA"/>
</dbReference>
<reference evidence="6" key="1">
    <citation type="submission" date="2024-06" db="EMBL/GenBank/DDBJ databases">
        <title>Caulobacter inopinatus, sp. nov.</title>
        <authorList>
            <person name="Donachie S.P."/>
        </authorList>
    </citation>
    <scope>NUCLEOTIDE SEQUENCE</scope>
    <source>
        <strain evidence="6">73W</strain>
    </source>
</reference>
<protein>
    <submittedName>
        <fullName evidence="6">M10 family metallopeptidase C-terminal domain-containing protein</fullName>
    </submittedName>
</protein>
<dbReference type="RefSeq" id="WP_369058853.1">
    <property type="nucleotide sequence ID" value="NZ_CP158375.1"/>
</dbReference>